<sequence>MKELSKQLEPKIAAWEQNQYKRTPLRGNPIPGNAATFYAEAESKLEKPNPGIFYETISDPSKPLTPEAQEYYKRNKPIIELIKKGTQSETYKPLVNIREGEDAKTPNLTKVRIIAQIMVLHSRELTKNNRISESIRLLCNISRMGDDYMYRGSLIDAMVGLAISETGDKEIQRVLQDNKLSQQHLTELLGYLKKLLDDRPNFNNSWEAEGLCIEAVLKQQAESAG</sequence>
<dbReference type="EMBL" id="BARS01049355">
    <property type="protein sequence ID" value="GAG32048.1"/>
    <property type="molecule type" value="Genomic_DNA"/>
</dbReference>
<protein>
    <submittedName>
        <fullName evidence="1">Uncharacterized protein</fullName>
    </submittedName>
</protein>
<comment type="caution">
    <text evidence="1">The sequence shown here is derived from an EMBL/GenBank/DDBJ whole genome shotgun (WGS) entry which is preliminary data.</text>
</comment>
<feature type="non-terminal residue" evidence="1">
    <location>
        <position position="225"/>
    </location>
</feature>
<accession>X0X5Y2</accession>
<dbReference type="AlphaFoldDB" id="X0X5Y2"/>
<proteinExistence type="predicted"/>
<evidence type="ECO:0000313" key="1">
    <source>
        <dbReference type="EMBL" id="GAG32048.1"/>
    </source>
</evidence>
<name>X0X5Y2_9ZZZZ</name>
<gene>
    <name evidence="1" type="ORF">S01H1_73834</name>
</gene>
<organism evidence="1">
    <name type="scientific">marine sediment metagenome</name>
    <dbReference type="NCBI Taxonomy" id="412755"/>
    <lineage>
        <taxon>unclassified sequences</taxon>
        <taxon>metagenomes</taxon>
        <taxon>ecological metagenomes</taxon>
    </lineage>
</organism>
<reference evidence="1" key="1">
    <citation type="journal article" date="2014" name="Front. Microbiol.">
        <title>High frequency of phylogenetically diverse reductive dehalogenase-homologous genes in deep subseafloor sedimentary metagenomes.</title>
        <authorList>
            <person name="Kawai M."/>
            <person name="Futagami T."/>
            <person name="Toyoda A."/>
            <person name="Takaki Y."/>
            <person name="Nishi S."/>
            <person name="Hori S."/>
            <person name="Arai W."/>
            <person name="Tsubouchi T."/>
            <person name="Morono Y."/>
            <person name="Uchiyama I."/>
            <person name="Ito T."/>
            <person name="Fujiyama A."/>
            <person name="Inagaki F."/>
            <person name="Takami H."/>
        </authorList>
    </citation>
    <scope>NUCLEOTIDE SEQUENCE</scope>
    <source>
        <strain evidence="1">Expedition CK06-06</strain>
    </source>
</reference>